<sequence>NAEDIPLIFPSDLSESERVTGCRAGLLLIEQKLRESQLSTSLDRLQNNLHIKSRLLTYRNTNVVHQARVTKSQALLARTQRQIDLSANHYRTAWKALAKIVGGEKNVAWHFLHDRDVYEQEREWQQEQEHINAQILELQGTEQGRQMSELQRLRAACGEGKRRLSWIWMPCGNGELENEDILEDGIRVEFCKAYARAKRWEEEVVLIEEEMRRCIVSLEARAQVWDERKNFKGPRAERMDNIQLEGITAYAASQADVYRRLKTRFTTLWQAAAINRKR</sequence>
<reference evidence="1" key="1">
    <citation type="submission" date="2022-08" db="EMBL/GenBank/DDBJ databases">
        <authorList>
            <consortium name="DOE Joint Genome Institute"/>
            <person name="Min B."/>
            <person name="Riley R."/>
            <person name="Sierra-Patev S."/>
            <person name="Naranjo-Ortiz M."/>
            <person name="Looney B."/>
            <person name="Konkel Z."/>
            <person name="Slot J.C."/>
            <person name="Sakamoto Y."/>
            <person name="Steenwyk J.L."/>
            <person name="Rokas A."/>
            <person name="Carro J."/>
            <person name="Camarero S."/>
            <person name="Ferreira P."/>
            <person name="Molpeceres G."/>
            <person name="Ruiz-Duenas F.J."/>
            <person name="Serrano A."/>
            <person name="Henrissat B."/>
            <person name="Drula E."/>
            <person name="Hughes K.W."/>
            <person name="Mata J.L."/>
            <person name="Ishikawa N.K."/>
            <person name="Vargas-Isla R."/>
            <person name="Ushijima S."/>
            <person name="Smith C.A."/>
            <person name="Ahrendt S."/>
            <person name="Andreopoulos W."/>
            <person name="He G."/>
            <person name="Labutti K."/>
            <person name="Lipzen A."/>
            <person name="Ng V."/>
            <person name="Sandor L."/>
            <person name="Barry K."/>
            <person name="Martinez A.T."/>
            <person name="Xiao Y."/>
            <person name="Gibbons J.G."/>
            <person name="Terashima K."/>
            <person name="Hibbett D.S."/>
            <person name="Grigoriev I.V."/>
        </authorList>
    </citation>
    <scope>NUCLEOTIDE SEQUENCE</scope>
    <source>
        <strain evidence="1">TFB9207</strain>
    </source>
</reference>
<accession>A0AA38NUZ7</accession>
<comment type="caution">
    <text evidence="1">The sequence shown here is derived from an EMBL/GenBank/DDBJ whole genome shotgun (WGS) entry which is preliminary data.</text>
</comment>
<evidence type="ECO:0000313" key="1">
    <source>
        <dbReference type="EMBL" id="KAJ3831051.1"/>
    </source>
</evidence>
<feature type="non-terminal residue" evidence="1">
    <location>
        <position position="1"/>
    </location>
</feature>
<evidence type="ECO:0000313" key="2">
    <source>
        <dbReference type="Proteomes" id="UP001163846"/>
    </source>
</evidence>
<proteinExistence type="predicted"/>
<dbReference type="AlphaFoldDB" id="A0AA38NUZ7"/>
<organism evidence="1 2">
    <name type="scientific">Lentinula raphanica</name>
    <dbReference type="NCBI Taxonomy" id="153919"/>
    <lineage>
        <taxon>Eukaryota</taxon>
        <taxon>Fungi</taxon>
        <taxon>Dikarya</taxon>
        <taxon>Basidiomycota</taxon>
        <taxon>Agaricomycotina</taxon>
        <taxon>Agaricomycetes</taxon>
        <taxon>Agaricomycetidae</taxon>
        <taxon>Agaricales</taxon>
        <taxon>Marasmiineae</taxon>
        <taxon>Omphalotaceae</taxon>
        <taxon>Lentinula</taxon>
    </lineage>
</organism>
<feature type="non-terminal residue" evidence="1">
    <location>
        <position position="278"/>
    </location>
</feature>
<dbReference type="Proteomes" id="UP001163846">
    <property type="component" value="Unassembled WGS sequence"/>
</dbReference>
<keyword evidence="2" id="KW-1185">Reference proteome</keyword>
<gene>
    <name evidence="1" type="ORF">F5878DRAFT_493838</name>
</gene>
<dbReference type="EMBL" id="MU807872">
    <property type="protein sequence ID" value="KAJ3831051.1"/>
    <property type="molecule type" value="Genomic_DNA"/>
</dbReference>
<protein>
    <submittedName>
        <fullName evidence="1">Uncharacterized protein</fullName>
    </submittedName>
</protein>
<name>A0AA38NUZ7_9AGAR</name>